<dbReference type="RefSeq" id="WP_182529527.1">
    <property type="nucleotide sequence ID" value="NZ_JACGXL010000001.1"/>
</dbReference>
<protein>
    <submittedName>
        <fullName evidence="1">Uncharacterized protein</fullName>
    </submittedName>
</protein>
<proteinExistence type="predicted"/>
<organism evidence="1 2">
    <name type="scientific">Dokdonella fugitiva</name>
    <dbReference type="NCBI Taxonomy" id="328517"/>
    <lineage>
        <taxon>Bacteria</taxon>
        <taxon>Pseudomonadati</taxon>
        <taxon>Pseudomonadota</taxon>
        <taxon>Gammaproteobacteria</taxon>
        <taxon>Lysobacterales</taxon>
        <taxon>Rhodanobacteraceae</taxon>
        <taxon>Dokdonella</taxon>
    </lineage>
</organism>
<evidence type="ECO:0000313" key="1">
    <source>
        <dbReference type="EMBL" id="MBA8886447.1"/>
    </source>
</evidence>
<dbReference type="AlphaFoldDB" id="A0A839EQ49"/>
<reference evidence="1 2" key="1">
    <citation type="submission" date="2020-07" db="EMBL/GenBank/DDBJ databases">
        <title>Genomic Encyclopedia of Type Strains, Phase IV (KMG-V): Genome sequencing to study the core and pangenomes of soil and plant-associated prokaryotes.</title>
        <authorList>
            <person name="Whitman W."/>
        </authorList>
    </citation>
    <scope>NUCLEOTIDE SEQUENCE [LARGE SCALE GENOMIC DNA]</scope>
    <source>
        <strain evidence="1 2">RH2WT43</strain>
    </source>
</reference>
<accession>A0A839EQ49</accession>
<dbReference type="EMBL" id="JACGXL010000001">
    <property type="protein sequence ID" value="MBA8886447.1"/>
    <property type="molecule type" value="Genomic_DNA"/>
</dbReference>
<sequence>MRDRHGRTLSGIRRGETTLDFTVNAGPLASDVDTLVIFRNGFDGD</sequence>
<keyword evidence="2" id="KW-1185">Reference proteome</keyword>
<gene>
    <name evidence="1" type="ORF">FHW12_000638</name>
</gene>
<name>A0A839EQ49_9GAMM</name>
<dbReference type="Proteomes" id="UP000550401">
    <property type="component" value="Unassembled WGS sequence"/>
</dbReference>
<evidence type="ECO:0000313" key="2">
    <source>
        <dbReference type="Proteomes" id="UP000550401"/>
    </source>
</evidence>
<comment type="caution">
    <text evidence="1">The sequence shown here is derived from an EMBL/GenBank/DDBJ whole genome shotgun (WGS) entry which is preliminary data.</text>
</comment>